<reference evidence="2" key="1">
    <citation type="submission" date="2020-05" db="UniProtKB">
        <authorList>
            <consortium name="EnsemblMetazoa"/>
        </authorList>
    </citation>
    <scope>IDENTIFICATION</scope>
    <source>
        <strain evidence="2">MAF</strain>
    </source>
</reference>
<name>A0A182URS3_ANOME</name>
<evidence type="ECO:0000313" key="2">
    <source>
        <dbReference type="EnsemblMetazoa" id="AMEM002506-PA"/>
    </source>
</evidence>
<feature type="compositionally biased region" description="Polar residues" evidence="1">
    <location>
        <begin position="75"/>
        <end position="100"/>
    </location>
</feature>
<feature type="region of interest" description="Disordered" evidence="1">
    <location>
        <begin position="43"/>
        <end position="100"/>
    </location>
</feature>
<protein>
    <submittedName>
        <fullName evidence="2">Uncharacterized protein</fullName>
    </submittedName>
</protein>
<evidence type="ECO:0000256" key="1">
    <source>
        <dbReference type="SAM" id="MobiDB-lite"/>
    </source>
</evidence>
<keyword evidence="3" id="KW-1185">Reference proteome</keyword>
<dbReference type="VEuPathDB" id="VectorBase:AMEM002506"/>
<dbReference type="EnsemblMetazoa" id="AMEM002506-RA">
    <property type="protein sequence ID" value="AMEM002506-PA"/>
    <property type="gene ID" value="AMEM002506"/>
</dbReference>
<evidence type="ECO:0000313" key="3">
    <source>
        <dbReference type="Proteomes" id="UP000075903"/>
    </source>
</evidence>
<feature type="compositionally biased region" description="Polar residues" evidence="1">
    <location>
        <begin position="51"/>
        <end position="67"/>
    </location>
</feature>
<accession>A0A182URS3</accession>
<dbReference type="AlphaFoldDB" id="A0A182URS3"/>
<proteinExistence type="predicted"/>
<dbReference type="Proteomes" id="UP000075903">
    <property type="component" value="Unassembled WGS sequence"/>
</dbReference>
<organism evidence="2 3">
    <name type="scientific">Anopheles merus</name>
    <name type="common">Mosquito</name>
    <dbReference type="NCBI Taxonomy" id="30066"/>
    <lineage>
        <taxon>Eukaryota</taxon>
        <taxon>Metazoa</taxon>
        <taxon>Ecdysozoa</taxon>
        <taxon>Arthropoda</taxon>
        <taxon>Hexapoda</taxon>
        <taxon>Insecta</taxon>
        <taxon>Pterygota</taxon>
        <taxon>Neoptera</taxon>
        <taxon>Endopterygota</taxon>
        <taxon>Diptera</taxon>
        <taxon>Nematocera</taxon>
        <taxon>Culicoidea</taxon>
        <taxon>Culicidae</taxon>
        <taxon>Anophelinae</taxon>
        <taxon>Anopheles</taxon>
    </lineage>
</organism>
<sequence>MERFRANFRRVWVNATYTHGAPFCELLQNTLACDGPFARLPASSSSSSHSNVARKQSSSPSATLSTPKSDRFPSSCASEVTDLPTSPHGTMCPNQPRSTSQLRASPCVVTYRLACMPSAQIFRSPIQTPVSAVVPARSPYRRHSSITVRSRWHTYQRTLGWKCFRSSIGYATSCPGPWNVISPPRLVRTKSAPSARSRPSSVSSSGQSVWPWTLILLPLDLRAYFRRTVFSILLLALPLRQLNVQQLANLQSPGTKRKQTEKKLITSDDTTLLVVGQRQHVPFAHPDPLVLADALPQHLLDQPGQAPDAGRAVQPVVPLAELDAPLDQPVRAHRREVAGQLAEVVLHVDAVQQDARMVEQLQQGGGQLLQAGELQQQAPVGGGAQLHQCRPARAGLEAERPLEIERDRDRPAVLLLLLHPLRHLVAAERDVLEGGVVLDRPGIADEREIFYPQVGLLAFLHLVVASQASLRWFLFRRWYRWAGLGIRFIPNPKQFPEKI</sequence>